<evidence type="ECO:0000256" key="3">
    <source>
        <dbReference type="ARBA" id="ARBA00023172"/>
    </source>
</evidence>
<keyword evidence="2" id="KW-0229">DNA integration</keyword>
<dbReference type="Pfam" id="PF00589">
    <property type="entry name" value="Phage_integrase"/>
    <property type="match status" value="1"/>
</dbReference>
<evidence type="ECO:0000313" key="6">
    <source>
        <dbReference type="Proteomes" id="UP001216674"/>
    </source>
</evidence>
<feature type="domain" description="Tyr recombinase" evidence="4">
    <location>
        <begin position="4"/>
        <end position="223"/>
    </location>
</feature>
<dbReference type="PANTHER" id="PTHR30349:SF81">
    <property type="entry name" value="TYROSINE RECOMBINASE XERC"/>
    <property type="match status" value="1"/>
</dbReference>
<keyword evidence="1" id="KW-0159">Chromosome partition</keyword>
<protein>
    <submittedName>
        <fullName evidence="5">Site-specific integrase</fullName>
    </submittedName>
</protein>
<dbReference type="InterPro" id="IPR002104">
    <property type="entry name" value="Integrase_catalytic"/>
</dbReference>
<accession>A0ABT6AN52</accession>
<evidence type="ECO:0000313" key="5">
    <source>
        <dbReference type="EMBL" id="MDF3834052.1"/>
    </source>
</evidence>
<proteinExistence type="predicted"/>
<evidence type="ECO:0000256" key="1">
    <source>
        <dbReference type="ARBA" id="ARBA00022829"/>
    </source>
</evidence>
<dbReference type="InterPro" id="IPR013762">
    <property type="entry name" value="Integrase-like_cat_sf"/>
</dbReference>
<dbReference type="Proteomes" id="UP001216674">
    <property type="component" value="Unassembled WGS sequence"/>
</dbReference>
<evidence type="ECO:0000256" key="2">
    <source>
        <dbReference type="ARBA" id="ARBA00022908"/>
    </source>
</evidence>
<organism evidence="5 6">
    <name type="scientific">Cupriavidus basilensis</name>
    <dbReference type="NCBI Taxonomy" id="68895"/>
    <lineage>
        <taxon>Bacteria</taxon>
        <taxon>Pseudomonadati</taxon>
        <taxon>Pseudomonadota</taxon>
        <taxon>Betaproteobacteria</taxon>
        <taxon>Burkholderiales</taxon>
        <taxon>Burkholderiaceae</taxon>
        <taxon>Cupriavidus</taxon>
    </lineage>
</organism>
<name>A0ABT6AN52_9BURK</name>
<dbReference type="EMBL" id="JARJLM010000240">
    <property type="protein sequence ID" value="MDF3834052.1"/>
    <property type="molecule type" value="Genomic_DNA"/>
</dbReference>
<comment type="caution">
    <text evidence="5">The sequence shown here is derived from an EMBL/GenBank/DDBJ whole genome shotgun (WGS) entry which is preliminary data.</text>
</comment>
<reference evidence="5 6" key="1">
    <citation type="submission" date="2023-03" db="EMBL/GenBank/DDBJ databases">
        <title>Draft assemblies of triclosan tolerant bacteria isolated from returned activated sludge.</title>
        <authorList>
            <person name="Van Hamelsveld S."/>
        </authorList>
    </citation>
    <scope>NUCLEOTIDE SEQUENCE [LARGE SCALE GENOMIC DNA]</scope>
    <source>
        <strain evidence="5 6">GW210010_S58</strain>
    </source>
</reference>
<gene>
    <name evidence="5" type="ORF">P3W85_13965</name>
</gene>
<dbReference type="PROSITE" id="PS51898">
    <property type="entry name" value="TYR_RECOMBINASE"/>
    <property type="match status" value="1"/>
</dbReference>
<sequence>MEIKRAKTLKPPQIRHLLRVIEATNRHPERDVLILLLGFTCGMRVSEIARIEVADVLLPSGKIRDEVSLRAAITKGCRQRCVYLTHPKTVAALERYIEWRWGRDKGTALDRRMYRGPMPRTCLILTQKGGPYELSIKRRINDADEQVYCLAADSLQTYVTGLYRAAGLGKGYSSHSGRRTFASKLLAQGHSLDTVQLLLGHSQLDHVSPYLEVTKRDFEAAGEAVESILLLGGAEGVRALLARGRDR</sequence>
<dbReference type="CDD" id="cd00397">
    <property type="entry name" value="DNA_BRE_C"/>
    <property type="match status" value="1"/>
</dbReference>
<dbReference type="InterPro" id="IPR050090">
    <property type="entry name" value="Tyrosine_recombinase_XerCD"/>
</dbReference>
<dbReference type="RefSeq" id="WP_276265215.1">
    <property type="nucleotide sequence ID" value="NZ_JARJLM010000240.1"/>
</dbReference>
<dbReference type="Gene3D" id="1.10.443.10">
    <property type="entry name" value="Intergrase catalytic core"/>
    <property type="match status" value="1"/>
</dbReference>
<keyword evidence="6" id="KW-1185">Reference proteome</keyword>
<dbReference type="PANTHER" id="PTHR30349">
    <property type="entry name" value="PHAGE INTEGRASE-RELATED"/>
    <property type="match status" value="1"/>
</dbReference>
<keyword evidence="3" id="KW-0233">DNA recombination</keyword>
<dbReference type="InterPro" id="IPR011010">
    <property type="entry name" value="DNA_brk_join_enz"/>
</dbReference>
<evidence type="ECO:0000259" key="4">
    <source>
        <dbReference type="PROSITE" id="PS51898"/>
    </source>
</evidence>
<dbReference type="SUPFAM" id="SSF56349">
    <property type="entry name" value="DNA breaking-rejoining enzymes"/>
    <property type="match status" value="1"/>
</dbReference>